<keyword evidence="5 8" id="KW-0677">Repeat</keyword>
<name>A0A1R0F7S0_9HYPH</name>
<dbReference type="Pfam" id="PF07244">
    <property type="entry name" value="POTRA"/>
    <property type="match status" value="5"/>
</dbReference>
<protein>
    <recommendedName>
        <fullName evidence="8 9">Outer membrane protein assembly factor BamA</fullName>
    </recommendedName>
</protein>
<evidence type="ECO:0000256" key="2">
    <source>
        <dbReference type="ARBA" id="ARBA00022452"/>
    </source>
</evidence>
<comment type="subcellular location">
    <subcellularLocation>
        <location evidence="8">Cell outer membrane</location>
    </subcellularLocation>
    <subcellularLocation>
        <location evidence="1">Membrane</location>
    </subcellularLocation>
</comment>
<reference evidence="11 12" key="1">
    <citation type="submission" date="2016-12" db="EMBL/GenBank/DDBJ databases">
        <title>Comparative genomics of Bartonella apis.</title>
        <authorList>
            <person name="Engel P."/>
        </authorList>
    </citation>
    <scope>NUCLEOTIDE SEQUENCE [LARGE SCALE GENOMIC DNA]</scope>
    <source>
        <strain evidence="11 12">PEB0149</strain>
    </source>
</reference>
<dbReference type="PROSITE" id="PS51779">
    <property type="entry name" value="POTRA"/>
    <property type="match status" value="4"/>
</dbReference>
<dbReference type="EMBL" id="LXYT01000003">
    <property type="protein sequence ID" value="OLY43005.1"/>
    <property type="molecule type" value="Genomic_DNA"/>
</dbReference>
<dbReference type="PANTHER" id="PTHR12815:SF23">
    <property type="entry name" value="OUTER MEMBRANE PROTEIN ASSEMBLY FACTOR BAMA"/>
    <property type="match status" value="1"/>
</dbReference>
<dbReference type="InterPro" id="IPR023707">
    <property type="entry name" value="OM_assembly_BamA"/>
</dbReference>
<dbReference type="OrthoDB" id="9803054at2"/>
<comment type="function">
    <text evidence="8">Part of the outer membrane protein assembly complex, which is involved in assembly and insertion of beta-barrel proteins into the outer membrane.</text>
</comment>
<dbReference type="InterPro" id="IPR039910">
    <property type="entry name" value="D15-like"/>
</dbReference>
<dbReference type="HAMAP" id="MF_01430">
    <property type="entry name" value="OM_assembly_BamA"/>
    <property type="match status" value="1"/>
</dbReference>
<dbReference type="NCBIfam" id="TIGR03303">
    <property type="entry name" value="OM_YaeT"/>
    <property type="match status" value="1"/>
</dbReference>
<keyword evidence="3 8" id="KW-0812">Transmembrane</keyword>
<accession>A0A1R0F7S0</accession>
<dbReference type="InterPro" id="IPR034746">
    <property type="entry name" value="POTRA"/>
</dbReference>
<keyword evidence="12" id="KW-1185">Reference proteome</keyword>
<feature type="chain" id="PRO_5013415259" description="Outer membrane protein assembly factor BamA" evidence="8">
    <location>
        <begin position="22"/>
        <end position="804"/>
    </location>
</feature>
<dbReference type="GO" id="GO:0051205">
    <property type="term" value="P:protein insertion into membrane"/>
    <property type="evidence" value="ECO:0007669"/>
    <property type="project" value="UniProtKB-UniRule"/>
</dbReference>
<gene>
    <name evidence="8" type="primary">bamA</name>
    <name evidence="11" type="ORF">PEB0149_004230</name>
</gene>
<feature type="domain" description="POTRA" evidence="10">
    <location>
        <begin position="187"/>
        <end position="275"/>
    </location>
</feature>
<feature type="domain" description="POTRA" evidence="10">
    <location>
        <begin position="39"/>
        <end position="106"/>
    </location>
</feature>
<feature type="signal peptide" evidence="8">
    <location>
        <begin position="1"/>
        <end position="21"/>
    </location>
</feature>
<dbReference type="PANTHER" id="PTHR12815">
    <property type="entry name" value="SORTING AND ASSEMBLY MACHINERY SAMM50 PROTEIN FAMILY MEMBER"/>
    <property type="match status" value="1"/>
</dbReference>
<dbReference type="AlphaFoldDB" id="A0A1R0F7S0"/>
<evidence type="ECO:0000256" key="4">
    <source>
        <dbReference type="ARBA" id="ARBA00022729"/>
    </source>
</evidence>
<evidence type="ECO:0000259" key="10">
    <source>
        <dbReference type="PROSITE" id="PS51779"/>
    </source>
</evidence>
<proteinExistence type="inferred from homology"/>
<dbReference type="Gene3D" id="3.10.20.310">
    <property type="entry name" value="membrane protein fhac"/>
    <property type="match status" value="5"/>
</dbReference>
<dbReference type="InterPro" id="IPR010827">
    <property type="entry name" value="BamA/TamA_POTRA"/>
</dbReference>
<comment type="similarity">
    <text evidence="8">Belongs to the BamA family.</text>
</comment>
<dbReference type="GO" id="GO:0043165">
    <property type="term" value="P:Gram-negative-bacterium-type cell outer membrane assembly"/>
    <property type="evidence" value="ECO:0007669"/>
    <property type="project" value="UniProtKB-UniRule"/>
</dbReference>
<keyword evidence="2 8" id="KW-1134">Transmembrane beta strand</keyword>
<evidence type="ECO:0000256" key="3">
    <source>
        <dbReference type="ARBA" id="ARBA00022692"/>
    </source>
</evidence>
<comment type="caution">
    <text evidence="11">The sequence shown here is derived from an EMBL/GenBank/DDBJ whole genome shotgun (WGS) entry which is preliminary data.</text>
</comment>
<dbReference type="Proteomes" id="UP000187344">
    <property type="component" value="Unassembled WGS sequence"/>
</dbReference>
<keyword evidence="6 8" id="KW-0472">Membrane</keyword>
<keyword evidence="7 8" id="KW-0998">Cell outer membrane</keyword>
<sequence length="804" mass="89365" precursor="true">MTANSKFLSAASALALTVAMAVPATVTVSVLGMGVAQAAVVHSIEVHGNQRVDAQTIRDNTGIKVGKNFSNTDIDEGLKRLFAMGLFSDVKMKQVGSTLVVTVKEYEVVNQVLFQGNKKVKDPDLQRVISLKPREAFDPAKLASDEQAIRDAYRYVGRNDAAVSAQTVDLGQGRVNVIFKITEGKKTKIDDITFEGNKAFGNRRLRDVIATKRSNFLSWLTRGDVYSDDRLQADQEALRRFYFNHGYADFQIVSADATFDEASNSYKIKFVVDEGARYKLGDVQVDSTIEGVDTQSMQKVLKTHEGDVYSAKRIEDSVLAINDKVADSGYAFAKVEPRGDRDFNNHTISIVYNIDQGPRAYVERIEIRGNDKTRDYVIRRELDLNEGDAYNQTMVQRAKRRLEGLGFFQTVNVSTAPGSQPDQVILVVDVTEKSTGEFSIGGGYTTGGDSPGASVEASITERNFLGRGQYVRIGAGAGEDDARNYNLSFTEPYFLGYRLSAGFDIFRRTYRMNDDYDVKQTGGTVRFGVPITEQLTGSIAYNYVQEEYNLDHKHRYEDRARENGTTKEYEEMRDYSGAIIQASENSPWIRSSVSYGLTYNTIDDMKNPHDGLFIRGIQEYAGVGGDANFLKTTGKAMMYKTISETYDLVGLLSVGGGYIHEIGDDGVRIFDMFKSNSDMIRGFKYNGIGPRQRSMDGDKYFLGGTTYMNATAEIQFPMPVVPDSLGMRGAFFADTATLYGNKYDPVYDFENAVTGDDSAWRASAGVSLMWASPFGPLRFDYAWPVVKESGDRTQNFNFGVSTKF</sequence>
<dbReference type="PIRSF" id="PIRSF006076">
    <property type="entry name" value="OM_assembly_OMP85"/>
    <property type="match status" value="1"/>
</dbReference>
<comment type="subunit">
    <text evidence="8">Part of the Bam complex.</text>
</comment>
<dbReference type="Pfam" id="PF01103">
    <property type="entry name" value="Omp85"/>
    <property type="match status" value="1"/>
</dbReference>
<evidence type="ECO:0000313" key="11">
    <source>
        <dbReference type="EMBL" id="OLY43005.1"/>
    </source>
</evidence>
<evidence type="ECO:0000256" key="7">
    <source>
        <dbReference type="ARBA" id="ARBA00023237"/>
    </source>
</evidence>
<feature type="domain" description="POTRA" evidence="10">
    <location>
        <begin position="107"/>
        <end position="184"/>
    </location>
</feature>
<dbReference type="RefSeq" id="WP_075870828.1">
    <property type="nucleotide sequence ID" value="NZ_CALYQA010000003.1"/>
</dbReference>
<keyword evidence="4 8" id="KW-0732">Signal</keyword>
<evidence type="ECO:0000256" key="9">
    <source>
        <dbReference type="NCBIfam" id="TIGR03303"/>
    </source>
</evidence>
<evidence type="ECO:0000256" key="8">
    <source>
        <dbReference type="HAMAP-Rule" id="MF_01430"/>
    </source>
</evidence>
<evidence type="ECO:0000256" key="1">
    <source>
        <dbReference type="ARBA" id="ARBA00004370"/>
    </source>
</evidence>
<organism evidence="11 12">
    <name type="scientific">Bartonella apis</name>
    <dbReference type="NCBI Taxonomy" id="1686310"/>
    <lineage>
        <taxon>Bacteria</taxon>
        <taxon>Pseudomonadati</taxon>
        <taxon>Pseudomonadota</taxon>
        <taxon>Alphaproteobacteria</taxon>
        <taxon>Hyphomicrobiales</taxon>
        <taxon>Bartonellaceae</taxon>
        <taxon>Bartonella</taxon>
    </lineage>
</organism>
<evidence type="ECO:0000256" key="6">
    <source>
        <dbReference type="ARBA" id="ARBA00023136"/>
    </source>
</evidence>
<evidence type="ECO:0000256" key="5">
    <source>
        <dbReference type="ARBA" id="ARBA00022737"/>
    </source>
</evidence>
<evidence type="ECO:0000313" key="12">
    <source>
        <dbReference type="Proteomes" id="UP000187344"/>
    </source>
</evidence>
<dbReference type="InterPro" id="IPR000184">
    <property type="entry name" value="Bac_surfAg_D15"/>
</dbReference>
<dbReference type="GO" id="GO:0009279">
    <property type="term" value="C:cell outer membrane"/>
    <property type="evidence" value="ECO:0007669"/>
    <property type="project" value="UniProtKB-SubCell"/>
</dbReference>
<dbReference type="Gene3D" id="2.40.160.50">
    <property type="entry name" value="membrane protein fhac: a member of the omp85/tpsb transporter family"/>
    <property type="match status" value="1"/>
</dbReference>
<feature type="domain" description="POTRA" evidence="10">
    <location>
        <begin position="360"/>
        <end position="433"/>
    </location>
</feature>